<dbReference type="GO" id="GO:0003714">
    <property type="term" value="F:transcription corepressor activity"/>
    <property type="evidence" value="ECO:0007669"/>
    <property type="project" value="InterPro"/>
</dbReference>
<dbReference type="InterPro" id="IPR054292">
    <property type="entry name" value="DUF7028"/>
</dbReference>
<dbReference type="SUPFAM" id="SSF55729">
    <property type="entry name" value="Acyl-CoA N-acyltransferases (Nat)"/>
    <property type="match status" value="1"/>
</dbReference>
<feature type="region of interest" description="Disordered" evidence="7">
    <location>
        <begin position="143"/>
        <end position="394"/>
    </location>
</feature>
<evidence type="ECO:0000256" key="5">
    <source>
        <dbReference type="ARBA" id="ARBA00023242"/>
    </source>
</evidence>
<dbReference type="InterPro" id="IPR016181">
    <property type="entry name" value="Acyl_CoA_acyltransferase"/>
</dbReference>
<dbReference type="InterPro" id="IPR056511">
    <property type="entry name" value="IDM1_C"/>
</dbReference>
<accession>A0A067JPH5</accession>
<dbReference type="GO" id="GO:0006357">
    <property type="term" value="P:regulation of transcription by RNA polymerase II"/>
    <property type="evidence" value="ECO:0007669"/>
    <property type="project" value="TreeGrafter"/>
</dbReference>
<evidence type="ECO:0000256" key="7">
    <source>
        <dbReference type="SAM" id="MobiDB-lite"/>
    </source>
</evidence>
<dbReference type="InterPro" id="IPR013083">
    <property type="entry name" value="Znf_RING/FYVE/PHD"/>
</dbReference>
<dbReference type="Pfam" id="PF16135">
    <property type="entry name" value="TDBD"/>
    <property type="match status" value="1"/>
</dbReference>
<dbReference type="PRINTS" id="PR00929">
    <property type="entry name" value="ATHOOK"/>
</dbReference>
<keyword evidence="3 6" id="KW-0863">Zinc-finger</keyword>
<keyword evidence="4" id="KW-0862">Zinc</keyword>
<evidence type="ECO:0000256" key="2">
    <source>
        <dbReference type="ARBA" id="ARBA00022723"/>
    </source>
</evidence>
<feature type="compositionally biased region" description="Basic and acidic residues" evidence="7">
    <location>
        <begin position="295"/>
        <end position="313"/>
    </location>
</feature>
<feature type="region of interest" description="Disordered" evidence="7">
    <location>
        <begin position="54"/>
        <end position="82"/>
    </location>
</feature>
<dbReference type="Pfam" id="PF02178">
    <property type="entry name" value="AT_hook"/>
    <property type="match status" value="5"/>
</dbReference>
<dbReference type="SMART" id="SM00384">
    <property type="entry name" value="AT_hook"/>
    <property type="match status" value="5"/>
</dbReference>
<dbReference type="Proteomes" id="UP000027138">
    <property type="component" value="Unassembled WGS sequence"/>
</dbReference>
<dbReference type="PANTHER" id="PTHR46309:SF1">
    <property type="entry name" value="PHD FINGER PROTEIN 12"/>
    <property type="match status" value="1"/>
</dbReference>
<feature type="compositionally biased region" description="Basic residues" evidence="7">
    <location>
        <begin position="236"/>
        <end position="246"/>
    </location>
</feature>
<dbReference type="CDD" id="cd15567">
    <property type="entry name" value="PHD4_NSD"/>
    <property type="match status" value="1"/>
</dbReference>
<keyword evidence="10" id="KW-1185">Reference proteome</keyword>
<dbReference type="PANTHER" id="PTHR46309">
    <property type="entry name" value="PHD FINGER PROTEIN 12"/>
    <property type="match status" value="1"/>
</dbReference>
<evidence type="ECO:0000313" key="9">
    <source>
        <dbReference type="EMBL" id="KDP21444.1"/>
    </source>
</evidence>
<dbReference type="CDD" id="cd04301">
    <property type="entry name" value="NAT_SF"/>
    <property type="match status" value="1"/>
</dbReference>
<dbReference type="InterPro" id="IPR032308">
    <property type="entry name" value="TDBD"/>
</dbReference>
<dbReference type="Pfam" id="PF00628">
    <property type="entry name" value="PHD"/>
    <property type="match status" value="1"/>
</dbReference>
<dbReference type="GO" id="GO:0005634">
    <property type="term" value="C:nucleus"/>
    <property type="evidence" value="ECO:0007669"/>
    <property type="project" value="UniProtKB-SubCell"/>
</dbReference>
<feature type="compositionally biased region" description="Polar residues" evidence="7">
    <location>
        <begin position="662"/>
        <end position="673"/>
    </location>
</feature>
<reference evidence="9 10" key="1">
    <citation type="journal article" date="2014" name="PLoS ONE">
        <title>Global Analysis of Gene Expression Profiles in Physic Nut (Jatropha curcas L.) Seedlings Exposed to Salt Stress.</title>
        <authorList>
            <person name="Zhang L."/>
            <person name="Zhang C."/>
            <person name="Wu P."/>
            <person name="Chen Y."/>
            <person name="Li M."/>
            <person name="Jiang H."/>
            <person name="Wu G."/>
        </authorList>
    </citation>
    <scope>NUCLEOTIDE SEQUENCE [LARGE SCALE GENOMIC DNA]</scope>
    <source>
        <strain evidence="10">cv. GZQX0401</strain>
        <tissue evidence="9">Young leaves</tissue>
    </source>
</reference>
<sequence>MREGLRSGFKLLAKTEKGEVWPSQETVTMEVGSNEEEVCGLTDENVAELVASGTEEEKLVSAPKEGTETDEVGGLKYEDFGADDDIGEDELVELTHNRKESSRLEGLVENGVGSVSVKKQKVKGEVAGGKLQVVGRVLRSGSTVKPEGEDKVVTGQSNGVFIGEKTGGKDGSEEKRVTMKEEEGDHLNGEDTFQSGNIVSGELVRKRGRPPKTLQREFQKQCDDVEKGEIDQSAARKTKRKRGRPPKARENDESQKKQGDHIEESEDKQGDDRHNKQNEEIKKLNRKRGRPPKAQKNDESQKKLGEMVKEEIKLSVCQENHQPNDEEFKKLKPRRGRPPKAQKSSLFEKKKAKREEEEGAECAVEDSDQPNTQAKETLRHKLGRPPKAQKCDGSLKKMVQVANEVIDQSADNDSEESYGKVRKKLEPNYGNKLNNSGKVGLLRKYRKGATSKHKVQVMNQNAGNRSSLSGKRFLGKECNVNILPAKKMKCNNYEDGGKPKMNAGEMGHGRSARQAVRDKIVELLLDAGWEIQHRPRHGREYMDAVYVNPEGRTHWSVTLAYRVLKKHYEDSSDNLKPGFKFTPIPDEELKVLTKVMHKVRSDKNKKKKKWNQEEKDEKMIEVTKKKKWKKMHKRKLGVAAGVGYKMMKGRKPKPLLRKQDESAVTSGQGNAVSVRSRKRLEMHGRTRCALMVRNSQEGTESDSDGYVLYSGKRTVLGWMLGLGIVPLDEKVQYLKRRKTRGALKGRITTDGIQCDCCNKTFTIAEFEIHAGGKSSQPFKNICLDTGSSLLQCQLDSWHKQDESALKGFHFIDIAGEDPNDDTCGICGDGGDLICCDSCPSTFHQSCLEIKMFPSGSWHCVFCLCKFCGETGGNTCQIDDNNATLLCALLTCHLCEEKYHKSCVQVKEGVSDDPVSSSFCGKKCQELYERLQMLFGVKHELEEGFSWTFVRRFDVGSDISLSGMPRKVECNSKVAVALHIMDECFLPMVDHRSGVNLIRNIVYNFGSNFNRLNYSGFFTAILERGDEMIAAASIRIHGNHLAEMPFIGTRYAYRRQGMCRRLLSAIETALCSLNVEKLVIPAISELRKTWTSVFGFKPLEGSSKQKLSNMNMMVFPGVDMLQKPLLKHQFAGKKMNLIEGSESTELGELHTKEDLENKFDERCSAGSDLKGSLGAGLPCSGNIIKELAAVDAGSLVPGERNESISSPFDLSCNACEKTGDESMKNINEKCSAGFEFKASSDTGVAHASTIICEPAEVESGSLPPDGCLNDRSDMTIQDMNSTKCHVHSGGTFDSIDGRNENTVNTLDSLCDSHEQTENEMIKNYEEGDSAGVDFKDYCTTKVSNTGKISQESSAAELDSISDGYLNDTSDTTPHDANDIQSHYQCDGISNGVDGKTENIVNPLDSSCGAFGQAARRNGQQKALSAATGLPTDNAVPQLHVQLNQHNVSAVDIKLCAISHTVSGAAICGGELTCGSNDSTEAISFEVKTKDNNVKHNANTLGKDHMHITAEIIGTQSQDLIFERVKGSDKDAVFLESNKSNNGNISSDVVQSTSPAACQREGDFAALPSEQNFRPCKSNGPTCDDLCHAVASDITTGSNLQASTSNVPCMTINVAPGSCVGGVCDPKIVSAAAQSNSISLDEGLISDGAHVNAELSKLPLPHSDVDHASMMPNNSESLCSACSTPGVVLYCASGAGNSSNAPEVMILSNQAN</sequence>
<dbReference type="Pfam" id="PF22970">
    <property type="entry name" value="DUF7028"/>
    <property type="match status" value="1"/>
</dbReference>
<dbReference type="OrthoDB" id="429143at2759"/>
<dbReference type="KEGG" id="jcu:105649979"/>
<dbReference type="InterPro" id="IPR001965">
    <property type="entry name" value="Znf_PHD"/>
</dbReference>
<feature type="compositionally biased region" description="Basic and acidic residues" evidence="7">
    <location>
        <begin position="346"/>
        <end position="356"/>
    </location>
</feature>
<evidence type="ECO:0000259" key="8">
    <source>
        <dbReference type="PROSITE" id="PS50016"/>
    </source>
</evidence>
<dbReference type="EMBL" id="KK915662">
    <property type="protein sequence ID" value="KDP21444.1"/>
    <property type="molecule type" value="Genomic_DNA"/>
</dbReference>
<dbReference type="GO" id="GO:0003677">
    <property type="term" value="F:DNA binding"/>
    <property type="evidence" value="ECO:0007669"/>
    <property type="project" value="InterPro"/>
</dbReference>
<keyword evidence="5" id="KW-0539">Nucleus</keyword>
<gene>
    <name evidence="9" type="ORF">JCGZ_21915</name>
</gene>
<evidence type="ECO:0000256" key="1">
    <source>
        <dbReference type="ARBA" id="ARBA00004123"/>
    </source>
</evidence>
<dbReference type="Gene3D" id="3.30.40.10">
    <property type="entry name" value="Zinc/RING finger domain, C3HC4 (zinc finger)"/>
    <property type="match status" value="1"/>
</dbReference>
<dbReference type="SUPFAM" id="SSF57903">
    <property type="entry name" value="FYVE/PHD zinc finger"/>
    <property type="match status" value="1"/>
</dbReference>
<dbReference type="InterPro" id="IPR011011">
    <property type="entry name" value="Znf_FYVE_PHD"/>
</dbReference>
<feature type="compositionally biased region" description="Basic residues" evidence="7">
    <location>
        <begin position="284"/>
        <end position="293"/>
    </location>
</feature>
<dbReference type="Pfam" id="PF23209">
    <property type="entry name" value="IDM1_C"/>
    <property type="match status" value="1"/>
</dbReference>
<dbReference type="PROSITE" id="PS50016">
    <property type="entry name" value="ZF_PHD_2"/>
    <property type="match status" value="1"/>
</dbReference>
<feature type="compositionally biased region" description="Acidic residues" evidence="7">
    <location>
        <begin position="357"/>
        <end position="368"/>
    </location>
</feature>
<dbReference type="GO" id="GO:0008270">
    <property type="term" value="F:zinc ion binding"/>
    <property type="evidence" value="ECO:0007669"/>
    <property type="project" value="UniProtKB-KW"/>
</dbReference>
<dbReference type="STRING" id="180498.A0A067JPH5"/>
<evidence type="ECO:0000256" key="6">
    <source>
        <dbReference type="PROSITE-ProRule" id="PRU00146"/>
    </source>
</evidence>
<feature type="compositionally biased region" description="Basic and acidic residues" evidence="7">
    <location>
        <begin position="214"/>
        <end position="230"/>
    </location>
</feature>
<feature type="domain" description="PHD-type" evidence="8">
    <location>
        <begin position="820"/>
        <end position="865"/>
    </location>
</feature>
<feature type="compositionally biased region" description="Basic residues" evidence="7">
    <location>
        <begin position="331"/>
        <end position="340"/>
    </location>
</feature>
<evidence type="ECO:0000256" key="4">
    <source>
        <dbReference type="ARBA" id="ARBA00022833"/>
    </source>
</evidence>
<evidence type="ECO:0000313" key="10">
    <source>
        <dbReference type="Proteomes" id="UP000027138"/>
    </source>
</evidence>
<comment type="subcellular location">
    <subcellularLocation>
        <location evidence="1">Nucleus</location>
    </subcellularLocation>
</comment>
<feature type="region of interest" description="Disordered" evidence="7">
    <location>
        <begin position="654"/>
        <end position="674"/>
    </location>
</feature>
<dbReference type="SMART" id="SM00249">
    <property type="entry name" value="PHD"/>
    <property type="match status" value="2"/>
</dbReference>
<dbReference type="InterPro" id="IPR042163">
    <property type="entry name" value="PHF12"/>
</dbReference>
<dbReference type="InterPro" id="IPR017956">
    <property type="entry name" value="AT_hook_DNA-bd_motif"/>
</dbReference>
<feature type="compositionally biased region" description="Basic and acidic residues" evidence="7">
    <location>
        <begin position="247"/>
        <end position="283"/>
    </location>
</feature>
<feature type="compositionally biased region" description="Basic and acidic residues" evidence="7">
    <location>
        <begin position="166"/>
        <end position="189"/>
    </location>
</feature>
<keyword evidence="2" id="KW-0479">Metal-binding</keyword>
<protein>
    <recommendedName>
        <fullName evidence="8">PHD-type domain-containing protein</fullName>
    </recommendedName>
</protein>
<evidence type="ECO:0000256" key="3">
    <source>
        <dbReference type="ARBA" id="ARBA00022771"/>
    </source>
</evidence>
<dbReference type="InterPro" id="IPR019787">
    <property type="entry name" value="Znf_PHD-finger"/>
</dbReference>
<organism evidence="9 10">
    <name type="scientific">Jatropha curcas</name>
    <name type="common">Barbados nut</name>
    <dbReference type="NCBI Taxonomy" id="180498"/>
    <lineage>
        <taxon>Eukaryota</taxon>
        <taxon>Viridiplantae</taxon>
        <taxon>Streptophyta</taxon>
        <taxon>Embryophyta</taxon>
        <taxon>Tracheophyta</taxon>
        <taxon>Spermatophyta</taxon>
        <taxon>Magnoliopsida</taxon>
        <taxon>eudicotyledons</taxon>
        <taxon>Gunneridae</taxon>
        <taxon>Pentapetalae</taxon>
        <taxon>rosids</taxon>
        <taxon>fabids</taxon>
        <taxon>Malpighiales</taxon>
        <taxon>Euphorbiaceae</taxon>
        <taxon>Crotonoideae</taxon>
        <taxon>Jatropheae</taxon>
        <taxon>Jatropha</taxon>
    </lineage>
</organism>
<proteinExistence type="predicted"/>
<name>A0A067JPH5_JATCU</name>